<reference evidence="1 2" key="1">
    <citation type="submission" date="2020-05" db="EMBL/GenBank/DDBJ databases">
        <title>Identification and distribution of gene clusters putatively required for synthesis of sphingolipid metabolism inhibitors in phylogenetically diverse species of the filamentous fungus Fusarium.</title>
        <authorList>
            <person name="Kim H.-S."/>
            <person name="Busman M."/>
            <person name="Brown D.W."/>
            <person name="Divon H."/>
            <person name="Uhlig S."/>
            <person name="Proctor R.H."/>
        </authorList>
    </citation>
    <scope>NUCLEOTIDE SEQUENCE [LARGE SCALE GENOMIC DNA]</scope>
    <source>
        <strain evidence="1 2">NRRL 66333</strain>
    </source>
</reference>
<accession>A0A8H5KRD0</accession>
<dbReference type="GeneID" id="59313414"/>
<dbReference type="OrthoDB" id="5101931at2759"/>
<evidence type="ECO:0000313" key="2">
    <source>
        <dbReference type="Proteomes" id="UP000547976"/>
    </source>
</evidence>
<dbReference type="AlphaFoldDB" id="A0A8H5KRD0"/>
<sequence length="366" mass="40576">MDHGALLRMVGNGLTFLAAHIAVKDNDKAWEGPHWLPKDVREAYKTDGKACDYSNIPDRVVYAIYHITNLLKDKSPESDLGSLWEAGGSLRLPATLPDGATFLDNNVAWGVYEEMKILMTAMPKDKDKYIYRAPHSQSSGSGIVPFPVQSNTALPDTTVARADDGRDCRLRLAKRKRAGTDNTNNPPFVVFEDNKPVPKVAKTNFRPADGLPTTNQENLSASSSKQIFCGTSIQFLESQQVELAETLKTLQHDIQQDLDESLREVETALTLETGGASNQEASYRLEGATLLRDRISNKIPSASADEFKRMEDDLRGLHESRRLILGDVGCIKDSMAAKIWYDETMSKLEKKAKTANWIPFMDGGDV</sequence>
<dbReference type="RefSeq" id="XP_036530762.1">
    <property type="nucleotide sequence ID" value="XM_036678696.1"/>
</dbReference>
<gene>
    <name evidence="1" type="ORF">FSUBG_13770</name>
</gene>
<protein>
    <submittedName>
        <fullName evidence="1">Uncharacterized protein</fullName>
    </submittedName>
</protein>
<keyword evidence="2" id="KW-1185">Reference proteome</keyword>
<organism evidence="1 2">
    <name type="scientific">Gibberella subglutinans</name>
    <name type="common">Fusarium subglutinans</name>
    <dbReference type="NCBI Taxonomy" id="42677"/>
    <lineage>
        <taxon>Eukaryota</taxon>
        <taxon>Fungi</taxon>
        <taxon>Dikarya</taxon>
        <taxon>Ascomycota</taxon>
        <taxon>Pezizomycotina</taxon>
        <taxon>Sordariomycetes</taxon>
        <taxon>Hypocreomycetidae</taxon>
        <taxon>Hypocreales</taxon>
        <taxon>Nectriaceae</taxon>
        <taxon>Fusarium</taxon>
        <taxon>Fusarium fujikuroi species complex</taxon>
    </lineage>
</organism>
<dbReference type="EMBL" id="JAAOAV010000395">
    <property type="protein sequence ID" value="KAF5578547.1"/>
    <property type="molecule type" value="Genomic_DNA"/>
</dbReference>
<comment type="caution">
    <text evidence="1">The sequence shown here is derived from an EMBL/GenBank/DDBJ whole genome shotgun (WGS) entry which is preliminary data.</text>
</comment>
<dbReference type="Proteomes" id="UP000547976">
    <property type="component" value="Unassembled WGS sequence"/>
</dbReference>
<name>A0A8H5KRD0_GIBSU</name>
<evidence type="ECO:0000313" key="1">
    <source>
        <dbReference type="EMBL" id="KAF5578547.1"/>
    </source>
</evidence>
<proteinExistence type="predicted"/>